<dbReference type="Pfam" id="PF13487">
    <property type="entry name" value="HD_5"/>
    <property type="match status" value="1"/>
</dbReference>
<dbReference type="CDD" id="cd00077">
    <property type="entry name" value="HDc"/>
    <property type="match status" value="1"/>
</dbReference>
<dbReference type="SUPFAM" id="SSF109604">
    <property type="entry name" value="HD-domain/PDEase-like"/>
    <property type="match status" value="1"/>
</dbReference>
<accession>A0A161WQJ0</accession>
<evidence type="ECO:0000313" key="3">
    <source>
        <dbReference type="Proteomes" id="UP000076603"/>
    </source>
</evidence>
<dbReference type="STRING" id="1121326.CLMAG_58120"/>
<feature type="domain" description="HD-GYP" evidence="1">
    <location>
        <begin position="4"/>
        <end position="205"/>
    </location>
</feature>
<dbReference type="AlphaFoldDB" id="A0A161WQJ0"/>
<dbReference type="SMART" id="SM00471">
    <property type="entry name" value="HDc"/>
    <property type="match status" value="1"/>
</dbReference>
<proteinExistence type="predicted"/>
<dbReference type="PANTHER" id="PTHR43155:SF2">
    <property type="entry name" value="CYCLIC DI-GMP PHOSPHODIESTERASE PA4108"/>
    <property type="match status" value="1"/>
</dbReference>
<dbReference type="OrthoDB" id="9804747at2"/>
<gene>
    <name evidence="2" type="primary">rpfG_18</name>
    <name evidence="2" type="ORF">CLMAG_58120</name>
</gene>
<dbReference type="InterPro" id="IPR003607">
    <property type="entry name" value="HD/PDEase_dom"/>
</dbReference>
<dbReference type="PROSITE" id="PS51832">
    <property type="entry name" value="HD_GYP"/>
    <property type="match status" value="1"/>
</dbReference>
<dbReference type="Gene3D" id="1.10.3210.10">
    <property type="entry name" value="Hypothetical protein af1432"/>
    <property type="match status" value="1"/>
</dbReference>
<dbReference type="EC" id="3.1.4.52" evidence="2"/>
<keyword evidence="2" id="KW-0378">Hydrolase</keyword>
<sequence>MENIVANVPNNVVSFLSSSRNFSTELLFHSFNVALLARKIGESSGLSKSEVDELFMLGLLHDIGKSDTPDEILFKPGALNSEEREIMKAHSIESERIMLNIKGLYFDSNKSQEYGKILRGHHEKFIGTGYPDGLKGEEIHYMSKILTIADIFEAITSPRIYRRSIILDPIKLMDEEAGVSIDPYLYENYAKDVLLDYKNERYTQNILRGHII</sequence>
<name>A0A161WQJ0_9CLOT</name>
<dbReference type="PATRIC" id="fig|1121326.3.peg.5873"/>
<comment type="caution">
    <text evidence="2">The sequence shown here is derived from an EMBL/GenBank/DDBJ whole genome shotgun (WGS) entry which is preliminary data.</text>
</comment>
<protein>
    <submittedName>
        <fullName evidence="2">Cyclic di-GMP phosphodiesterase response regulator RpfG</fullName>
        <ecNumber evidence="2">3.1.4.52</ecNumber>
    </submittedName>
</protein>
<keyword evidence="3" id="KW-1185">Reference proteome</keyword>
<dbReference type="RefSeq" id="WP_066630441.1">
    <property type="nucleotide sequence ID" value="NZ_FQXL01000030.1"/>
</dbReference>
<dbReference type="Proteomes" id="UP000076603">
    <property type="component" value="Unassembled WGS sequence"/>
</dbReference>
<evidence type="ECO:0000259" key="1">
    <source>
        <dbReference type="PROSITE" id="PS51832"/>
    </source>
</evidence>
<dbReference type="PANTHER" id="PTHR43155">
    <property type="entry name" value="CYCLIC DI-GMP PHOSPHODIESTERASE PA4108-RELATED"/>
    <property type="match status" value="1"/>
</dbReference>
<reference evidence="2 3" key="1">
    <citation type="submission" date="2016-04" db="EMBL/GenBank/DDBJ databases">
        <title>Genome sequence of Clostridium magnum DSM 2767.</title>
        <authorList>
            <person name="Poehlein A."/>
            <person name="Uhlig R."/>
            <person name="Fischer R."/>
            <person name="Bahl H."/>
            <person name="Daniel R."/>
        </authorList>
    </citation>
    <scope>NUCLEOTIDE SEQUENCE [LARGE SCALE GENOMIC DNA]</scope>
    <source>
        <strain evidence="2 3">DSM 2767</strain>
    </source>
</reference>
<dbReference type="GO" id="GO:0071111">
    <property type="term" value="F:cyclic-guanylate-specific phosphodiesterase activity"/>
    <property type="evidence" value="ECO:0007669"/>
    <property type="project" value="UniProtKB-EC"/>
</dbReference>
<dbReference type="EMBL" id="LWAE01000013">
    <property type="protein sequence ID" value="KZL88908.1"/>
    <property type="molecule type" value="Genomic_DNA"/>
</dbReference>
<dbReference type="InterPro" id="IPR037522">
    <property type="entry name" value="HD_GYP_dom"/>
</dbReference>
<organism evidence="2 3">
    <name type="scientific">Clostridium magnum DSM 2767</name>
    <dbReference type="NCBI Taxonomy" id="1121326"/>
    <lineage>
        <taxon>Bacteria</taxon>
        <taxon>Bacillati</taxon>
        <taxon>Bacillota</taxon>
        <taxon>Clostridia</taxon>
        <taxon>Eubacteriales</taxon>
        <taxon>Clostridiaceae</taxon>
        <taxon>Clostridium</taxon>
    </lineage>
</organism>
<evidence type="ECO:0000313" key="2">
    <source>
        <dbReference type="EMBL" id="KZL88908.1"/>
    </source>
</evidence>